<dbReference type="OMA" id="HWATEKN"/>
<keyword evidence="2" id="KW-0813">Transport</keyword>
<feature type="repeat" description="ANK" evidence="12">
    <location>
        <begin position="286"/>
        <end position="318"/>
    </location>
</feature>
<feature type="coiled-coil region" evidence="13">
    <location>
        <begin position="1058"/>
        <end position="1096"/>
    </location>
</feature>
<evidence type="ECO:0000256" key="13">
    <source>
        <dbReference type="SAM" id="Coils"/>
    </source>
</evidence>
<reference evidence="18" key="1">
    <citation type="submission" date="2015-02" db="EMBL/GenBank/DDBJ databases">
        <title>Genome sequencing for Strongylocentrotus purpuratus.</title>
        <authorList>
            <person name="Murali S."/>
            <person name="Liu Y."/>
            <person name="Vee V."/>
            <person name="English A."/>
            <person name="Wang M."/>
            <person name="Skinner E."/>
            <person name="Han Y."/>
            <person name="Muzny D.M."/>
            <person name="Worley K.C."/>
            <person name="Gibbs R.A."/>
        </authorList>
    </citation>
    <scope>NUCLEOTIDE SEQUENCE</scope>
</reference>
<dbReference type="SMART" id="SM00248">
    <property type="entry name" value="ANK"/>
    <property type="match status" value="15"/>
</dbReference>
<feature type="region of interest" description="Disordered" evidence="14">
    <location>
        <begin position="1097"/>
        <end position="1125"/>
    </location>
</feature>
<keyword evidence="3" id="KW-0716">Sensory transduction</keyword>
<dbReference type="PROSITE" id="PS50297">
    <property type="entry name" value="ANK_REP_REGION"/>
    <property type="match status" value="9"/>
</dbReference>
<evidence type="ECO:0000256" key="7">
    <source>
        <dbReference type="ARBA" id="ARBA00023043"/>
    </source>
</evidence>
<evidence type="ECO:0000256" key="10">
    <source>
        <dbReference type="ARBA" id="ARBA00023180"/>
    </source>
</evidence>
<keyword evidence="9 15" id="KW-0472">Membrane</keyword>
<keyword evidence="10" id="KW-0325">Glycoprotein</keyword>
<evidence type="ECO:0000256" key="14">
    <source>
        <dbReference type="SAM" id="MobiDB-lite"/>
    </source>
</evidence>
<evidence type="ECO:0000256" key="8">
    <source>
        <dbReference type="ARBA" id="ARBA00023065"/>
    </source>
</evidence>
<keyword evidence="4 15" id="KW-0812">Transmembrane</keyword>
<reference evidence="17" key="2">
    <citation type="submission" date="2021-01" db="UniProtKB">
        <authorList>
            <consortium name="EnsemblMetazoa"/>
        </authorList>
    </citation>
    <scope>IDENTIFICATION</scope>
</reference>
<evidence type="ECO:0000256" key="2">
    <source>
        <dbReference type="ARBA" id="ARBA00022448"/>
    </source>
</evidence>
<dbReference type="GO" id="GO:0022857">
    <property type="term" value="F:transmembrane transporter activity"/>
    <property type="evidence" value="ECO:0000318"/>
    <property type="project" value="GO_Central"/>
</dbReference>
<evidence type="ECO:0000256" key="9">
    <source>
        <dbReference type="ARBA" id="ARBA00023136"/>
    </source>
</evidence>
<protein>
    <recommendedName>
        <fullName evidence="16">Ion transport domain-containing protein</fullName>
    </recommendedName>
</protein>
<comment type="subcellular location">
    <subcellularLocation>
        <location evidence="1">Membrane</location>
        <topology evidence="1">Multi-pass membrane protein</topology>
    </subcellularLocation>
</comment>
<dbReference type="SUPFAM" id="SSF48403">
    <property type="entry name" value="Ankyrin repeat"/>
    <property type="match status" value="2"/>
</dbReference>
<evidence type="ECO:0000256" key="6">
    <source>
        <dbReference type="ARBA" id="ARBA00022989"/>
    </source>
</evidence>
<dbReference type="GO" id="GO:1902495">
    <property type="term" value="C:transmembrane transporter complex"/>
    <property type="evidence" value="ECO:0000318"/>
    <property type="project" value="GO_Central"/>
</dbReference>
<dbReference type="InterPro" id="IPR005821">
    <property type="entry name" value="Ion_trans_dom"/>
</dbReference>
<dbReference type="GO" id="GO:0005216">
    <property type="term" value="F:monoatomic ion channel activity"/>
    <property type="evidence" value="ECO:0007669"/>
    <property type="project" value="InterPro"/>
</dbReference>
<dbReference type="Proteomes" id="UP000007110">
    <property type="component" value="Unassembled WGS sequence"/>
</dbReference>
<evidence type="ECO:0000256" key="11">
    <source>
        <dbReference type="ARBA" id="ARBA00023303"/>
    </source>
</evidence>
<keyword evidence="13" id="KW-0175">Coiled coil</keyword>
<evidence type="ECO:0000256" key="5">
    <source>
        <dbReference type="ARBA" id="ARBA00022737"/>
    </source>
</evidence>
<sequence length="1125" mass="126601">LHVWFPFQVAVRGSLKDFERVYKKDTSRLHLRDSSNSVPFHHACGAGKLEIMEFIIEKGGDLEAIDSQGNSALHWAAEKGQAAAIEFLILKGISPNMMNHQCMTPLHTACDLDVADSVDALCKHRSLVDIDCAGELGQTPLHYCAVRDSANAARKLLEFTSALSRPDQNGVYPIHAAATHASARVMELLFAGCKDTEDAGQNCSDRSSLLTVVDKEGNSALHSAVNSGDFAAVKLCLKYGARIDIQQADKSTPVHLASSQGALDMVQLMFSSQDENRKSLRLKDVQNQTPLHKAAMFDHAEVVTYLINEGSDYDAKDRQCRTPLLLATARGAWRAVRSLLQRGADFTQTDCDKRNVLHLALLHGGNLDFFGREFFKQKEGALELLNQRDCSGCTPMHYATQQGNIKSVQGLIDLGATVNLKNKEKQSPLHFAARYGRLNSCKRLLDSAIGPHILNESDGAGRTALHIASWSGHVKLVQLLLSKGALLHRDHEGRTPLHLAAIEGYINTMKGLLATHPHLMNQADDEGNTALHLAARAGQAAVVTFLLDSQAALLRSNSDQSCMEVAIECRNKDVAMAFVMNERWHEAMDDCGERKAPHMLGLIEQLPEVAYTVLERCQTEKKADEEDPRSRRNYDFAYLRCIKDKQLKFLNSEEGFVPLLVLNTMVKFNRINLLSHPVCVNYLAMKWNAYGRACHVTNITIYLVFVFFLTYFVCVTDVPDSFRVHNRTDFVQSDSVEEYLRLPYSDFTMSTIVAVWVICGFASMNILKEIVQLLQQASITGKGKYFYEFTNLLEWTLYATSLAFVAPYLAGENKDFQWQCGAIAVFLAWFNFLLYLQRFDIFGIYVVMFLEILRTLVQVLLVFSILIVAFGLTFHILLPREDNHAHNTPAMSLLRVSTALLLGELDFINSFVDPLNDGNNITMPYPELTYFFLIGLVLLMPILLMNLLIGLAVGDIASMQHNAHLKRLAMQVELHTDLEQKLPARILQAGERDQYTVYTHTAKYFILRAHERGKYFFYIKMLQYFIYRIWNKIRETAGMEGNAIGSKLGGDAANDPQLVILQNEMISQKRRLKEVKEQLDRQYDLLRLIVQKMEIRSEAEDRDEGEGPGEHGRSGQLELDWLAEY</sequence>
<dbReference type="InterPro" id="IPR052076">
    <property type="entry name" value="TRP_cation_channel"/>
</dbReference>
<feature type="repeat" description="ANK" evidence="12">
    <location>
        <begin position="68"/>
        <end position="100"/>
    </location>
</feature>
<feature type="repeat" description="ANK" evidence="12">
    <location>
        <begin position="492"/>
        <end position="513"/>
    </location>
</feature>
<dbReference type="KEGG" id="spu:105438813"/>
<dbReference type="PANTHER" id="PTHR47143">
    <property type="entry name" value="TRANSIENT RECEPTOR POTENTIAL CATION CHANNEL PROTEIN PAINLESS"/>
    <property type="match status" value="1"/>
</dbReference>
<feature type="transmembrane region" description="Helical" evidence="15">
    <location>
        <begin position="816"/>
        <end position="836"/>
    </location>
</feature>
<dbReference type="PANTHER" id="PTHR47143:SF1">
    <property type="entry name" value="ION_TRANS DOMAIN-CONTAINING PROTEIN"/>
    <property type="match status" value="1"/>
</dbReference>
<dbReference type="GeneID" id="105438813"/>
<evidence type="ECO:0000256" key="1">
    <source>
        <dbReference type="ARBA" id="ARBA00004141"/>
    </source>
</evidence>
<feature type="transmembrane region" description="Helical" evidence="15">
    <location>
        <begin position="792"/>
        <end position="810"/>
    </location>
</feature>
<evidence type="ECO:0000256" key="12">
    <source>
        <dbReference type="PROSITE-ProRule" id="PRU00023"/>
    </source>
</evidence>
<keyword evidence="6 15" id="KW-1133">Transmembrane helix</keyword>
<keyword evidence="7 12" id="KW-0040">ANK repeat</keyword>
<feature type="transmembrane region" description="Helical" evidence="15">
    <location>
        <begin position="856"/>
        <end position="878"/>
    </location>
</feature>
<keyword evidence="18" id="KW-1185">Reference proteome</keyword>
<accession>A0A7M7NP06</accession>
<evidence type="ECO:0000259" key="16">
    <source>
        <dbReference type="Pfam" id="PF00520"/>
    </source>
</evidence>
<dbReference type="PROSITE" id="PS50088">
    <property type="entry name" value="ANK_REPEAT"/>
    <property type="match status" value="10"/>
</dbReference>
<dbReference type="InterPro" id="IPR036770">
    <property type="entry name" value="Ankyrin_rpt-contain_sf"/>
</dbReference>
<organism evidence="17 18">
    <name type="scientific">Strongylocentrotus purpuratus</name>
    <name type="common">Purple sea urchin</name>
    <dbReference type="NCBI Taxonomy" id="7668"/>
    <lineage>
        <taxon>Eukaryota</taxon>
        <taxon>Metazoa</taxon>
        <taxon>Echinodermata</taxon>
        <taxon>Eleutherozoa</taxon>
        <taxon>Echinozoa</taxon>
        <taxon>Echinoidea</taxon>
        <taxon>Euechinoidea</taxon>
        <taxon>Echinacea</taxon>
        <taxon>Camarodonta</taxon>
        <taxon>Echinidea</taxon>
        <taxon>Strongylocentrotidae</taxon>
        <taxon>Strongylocentrotus</taxon>
    </lineage>
</organism>
<feature type="repeat" description="ANK" evidence="12">
    <location>
        <begin position="216"/>
        <end position="248"/>
    </location>
</feature>
<dbReference type="Gene3D" id="1.25.40.20">
    <property type="entry name" value="Ankyrin repeat-containing domain"/>
    <property type="match status" value="4"/>
</dbReference>
<keyword evidence="5" id="KW-0677">Repeat</keyword>
<dbReference type="RefSeq" id="XP_030839506.1">
    <property type="nucleotide sequence ID" value="XM_030983646.1"/>
</dbReference>
<feature type="repeat" description="ANK" evidence="12">
    <location>
        <begin position="424"/>
        <end position="456"/>
    </location>
</feature>
<dbReference type="EnsemblMetazoa" id="XM_030983646">
    <property type="protein sequence ID" value="XP_030839506"/>
    <property type="gene ID" value="LOC105438813"/>
</dbReference>
<feature type="repeat" description="ANK" evidence="12">
    <location>
        <begin position="460"/>
        <end position="492"/>
    </location>
</feature>
<keyword evidence="8" id="KW-0406">Ion transport</keyword>
<feature type="repeat" description="ANK" evidence="12">
    <location>
        <begin position="319"/>
        <end position="351"/>
    </location>
</feature>
<proteinExistence type="predicted"/>
<feature type="transmembrane region" description="Helical" evidence="15">
    <location>
        <begin position="930"/>
        <end position="957"/>
    </location>
</feature>
<keyword evidence="11" id="KW-0407">Ion channel</keyword>
<dbReference type="GO" id="GO:0034220">
    <property type="term" value="P:monoatomic ion transmembrane transport"/>
    <property type="evidence" value="ECO:0000318"/>
    <property type="project" value="GO_Central"/>
</dbReference>
<evidence type="ECO:0000313" key="18">
    <source>
        <dbReference type="Proteomes" id="UP000007110"/>
    </source>
</evidence>
<feature type="domain" description="Ion transport" evidence="16">
    <location>
        <begin position="703"/>
        <end position="962"/>
    </location>
</feature>
<feature type="repeat" description="ANK" evidence="12">
    <location>
        <begin position="35"/>
        <end position="67"/>
    </location>
</feature>
<evidence type="ECO:0000256" key="4">
    <source>
        <dbReference type="ARBA" id="ARBA00022692"/>
    </source>
</evidence>
<dbReference type="Pfam" id="PF12796">
    <property type="entry name" value="Ank_2"/>
    <property type="match status" value="5"/>
</dbReference>
<feature type="repeat" description="ANK" evidence="12">
    <location>
        <begin position="391"/>
        <end position="423"/>
    </location>
</feature>
<name>A0A7M7NP06_STRPU</name>
<dbReference type="InParanoid" id="A0A7M7NP06"/>
<dbReference type="Pfam" id="PF00520">
    <property type="entry name" value="Ion_trans"/>
    <property type="match status" value="1"/>
</dbReference>
<evidence type="ECO:0000256" key="15">
    <source>
        <dbReference type="SAM" id="Phobius"/>
    </source>
</evidence>
<dbReference type="InterPro" id="IPR002110">
    <property type="entry name" value="Ankyrin_rpt"/>
</dbReference>
<evidence type="ECO:0000313" key="17">
    <source>
        <dbReference type="EnsemblMetazoa" id="XP_030839506"/>
    </source>
</evidence>
<dbReference type="OrthoDB" id="1661883at2759"/>
<feature type="repeat" description="ANK" evidence="12">
    <location>
        <begin position="526"/>
        <end position="558"/>
    </location>
</feature>
<feature type="transmembrane region" description="Helical" evidence="15">
    <location>
        <begin position="693"/>
        <end position="713"/>
    </location>
</feature>
<dbReference type="AlphaFoldDB" id="A0A7M7NP06"/>
<evidence type="ECO:0000256" key="3">
    <source>
        <dbReference type="ARBA" id="ARBA00022606"/>
    </source>
</evidence>